<sequence length="337" mass="36231">MSPSAAELFGHLDAMTDERGLFEHAEFDRPRPEHGYCTDDNARMLVVTSREPDEGVPARLARVALGFVNLAMTSDGTVRNRMTPAGTFSDAPATGDWWGRAMWGLGAAAAHHDDPTVRAVAGTLFDIGGQQRSTWPRAMAFAALGAADLLAVAPDDEIARALLRDAVLTIGLPADHTWCWPEPVLTYANAALAEAVIGAGAALDDERILDDGLAMLGWLLDRWSRRGWLSVTGSEGDVGRGIAMSFDQQPIELSSLADACWRAYTLTSDTRWADGVLAAERWFEGDNDARAVVHHAWNGGAYDGLRRDGVNLNQGAESTLALVSTRQRARSLVGAHG</sequence>
<protein>
    <submittedName>
        <fullName evidence="1">Unannotated protein</fullName>
    </submittedName>
</protein>
<name>A0A6J6D294_9ZZZZ</name>
<reference evidence="1" key="1">
    <citation type="submission" date="2020-05" db="EMBL/GenBank/DDBJ databases">
        <authorList>
            <person name="Chiriac C."/>
            <person name="Salcher M."/>
            <person name="Ghai R."/>
            <person name="Kavagutti S V."/>
        </authorList>
    </citation>
    <scope>NUCLEOTIDE SEQUENCE</scope>
</reference>
<dbReference type="EMBL" id="CAEZSR010000046">
    <property type="protein sequence ID" value="CAB4557506.1"/>
    <property type="molecule type" value="Genomic_DNA"/>
</dbReference>
<evidence type="ECO:0000313" key="1">
    <source>
        <dbReference type="EMBL" id="CAB4557506.1"/>
    </source>
</evidence>
<accession>A0A6J6D294</accession>
<dbReference type="InterPro" id="IPR008928">
    <property type="entry name" value="6-hairpin_glycosidase_sf"/>
</dbReference>
<proteinExistence type="predicted"/>
<dbReference type="GO" id="GO:0005975">
    <property type="term" value="P:carbohydrate metabolic process"/>
    <property type="evidence" value="ECO:0007669"/>
    <property type="project" value="InterPro"/>
</dbReference>
<dbReference type="AlphaFoldDB" id="A0A6J6D294"/>
<gene>
    <name evidence="1" type="ORF">UFOPK1493_01512</name>
</gene>
<organism evidence="1">
    <name type="scientific">freshwater metagenome</name>
    <dbReference type="NCBI Taxonomy" id="449393"/>
    <lineage>
        <taxon>unclassified sequences</taxon>
        <taxon>metagenomes</taxon>
        <taxon>ecological metagenomes</taxon>
    </lineage>
</organism>
<dbReference type="SUPFAM" id="SSF48208">
    <property type="entry name" value="Six-hairpin glycosidases"/>
    <property type="match status" value="1"/>
</dbReference>